<proteinExistence type="predicted"/>
<dbReference type="Gene3D" id="3.40.50.12370">
    <property type="match status" value="1"/>
</dbReference>
<dbReference type="EMBL" id="LUKE01000001">
    <property type="protein sequence ID" value="KYG65945.1"/>
    <property type="molecule type" value="Genomic_DNA"/>
</dbReference>
<feature type="domain" description="UspA" evidence="1">
    <location>
        <begin position="154"/>
        <end position="288"/>
    </location>
</feature>
<organism evidence="2 3">
    <name type="scientific">Bdellovibrio bacteriovorus</name>
    <dbReference type="NCBI Taxonomy" id="959"/>
    <lineage>
        <taxon>Bacteria</taxon>
        <taxon>Pseudomonadati</taxon>
        <taxon>Bdellovibrionota</taxon>
        <taxon>Bdellovibrionia</taxon>
        <taxon>Bdellovibrionales</taxon>
        <taxon>Pseudobdellovibrionaceae</taxon>
        <taxon>Bdellovibrio</taxon>
    </lineage>
</organism>
<dbReference type="AlphaFoldDB" id="A0A150WP32"/>
<dbReference type="CDD" id="cd00293">
    <property type="entry name" value="USP-like"/>
    <property type="match status" value="1"/>
</dbReference>
<dbReference type="SUPFAM" id="SSF52402">
    <property type="entry name" value="Adenine nucleotide alpha hydrolases-like"/>
    <property type="match status" value="1"/>
</dbReference>
<accession>A0A150WP32</accession>
<evidence type="ECO:0000313" key="3">
    <source>
        <dbReference type="Proteomes" id="UP000075320"/>
    </source>
</evidence>
<dbReference type="Proteomes" id="UP000075320">
    <property type="component" value="Unassembled WGS sequence"/>
</dbReference>
<dbReference type="InterPro" id="IPR006016">
    <property type="entry name" value="UspA"/>
</dbReference>
<name>A0A150WP32_BDEBC</name>
<comment type="caution">
    <text evidence="2">The sequence shown here is derived from an EMBL/GenBank/DDBJ whole genome shotgun (WGS) entry which is preliminary data.</text>
</comment>
<gene>
    <name evidence="2" type="ORF">AZI86_02415</name>
</gene>
<evidence type="ECO:0000259" key="1">
    <source>
        <dbReference type="Pfam" id="PF00582"/>
    </source>
</evidence>
<sequence length="290" mass="31881">MALNPKAAESTSFKNFCTQINTLQKKGLLSKVNIVSLIHPNFFAMPSDIYFSQKETLMNEVEKSLATGLGQQIAYSDLTVLESPYSSYDEMVGFLSQLAYRQRDSVIIVGIDPQQKVYKWLAGGLPETAALSAQIPILLVKVDQTCLIDKEEPRVVLAVDTEAPPTKKALRRFARLVRPLGTPVDILHVQRKANFVASLIGASTGPKESEAILASTLEDLRSLNLDGKIHTIEEEDSVAATIAKFANNQGAWITATSSPTRDIRHRLVWGSTTQNLLEELSCPLLVLRSS</sequence>
<reference evidence="2 3" key="1">
    <citation type="submission" date="2016-03" db="EMBL/GenBank/DDBJ databases">
        <authorList>
            <person name="Ploux O."/>
        </authorList>
    </citation>
    <scope>NUCLEOTIDE SEQUENCE [LARGE SCALE GENOMIC DNA]</scope>
    <source>
        <strain evidence="2 3">R0</strain>
    </source>
</reference>
<dbReference type="Pfam" id="PF00582">
    <property type="entry name" value="Usp"/>
    <property type="match status" value="1"/>
</dbReference>
<evidence type="ECO:0000313" key="2">
    <source>
        <dbReference type="EMBL" id="KYG65945.1"/>
    </source>
</evidence>
<protein>
    <recommendedName>
        <fullName evidence="1">UspA domain-containing protein</fullName>
    </recommendedName>
</protein>
<keyword evidence="3" id="KW-1185">Reference proteome</keyword>